<evidence type="ECO:0000256" key="1">
    <source>
        <dbReference type="ARBA" id="ARBA00004370"/>
    </source>
</evidence>
<evidence type="ECO:0000256" key="3">
    <source>
        <dbReference type="SAM" id="MobiDB-lite"/>
    </source>
</evidence>
<feature type="compositionally biased region" description="Polar residues" evidence="3">
    <location>
        <begin position="1"/>
        <end position="22"/>
    </location>
</feature>
<feature type="region of interest" description="Disordered" evidence="3">
    <location>
        <begin position="1"/>
        <end position="32"/>
    </location>
</feature>
<dbReference type="PANTHER" id="PTHR37042">
    <property type="entry name" value="OUTER MEMBRANE PROTEIN RV1973"/>
    <property type="match status" value="1"/>
</dbReference>
<dbReference type="AlphaFoldDB" id="A0A417Y6C3"/>
<evidence type="ECO:0000313" key="5">
    <source>
        <dbReference type="Proteomes" id="UP000283644"/>
    </source>
</evidence>
<dbReference type="EMBL" id="QXGH01000010">
    <property type="protein sequence ID" value="RHW28145.1"/>
    <property type="molecule type" value="Genomic_DNA"/>
</dbReference>
<name>A0A417Y6C3_9ACTN</name>
<keyword evidence="2" id="KW-0472">Membrane</keyword>
<comment type="subcellular location">
    <subcellularLocation>
        <location evidence="1">Membrane</location>
    </subcellularLocation>
</comment>
<organism evidence="4 5">
    <name type="scientific">Nocardioides immobilis</name>
    <dbReference type="NCBI Taxonomy" id="2049295"/>
    <lineage>
        <taxon>Bacteria</taxon>
        <taxon>Bacillati</taxon>
        <taxon>Actinomycetota</taxon>
        <taxon>Actinomycetes</taxon>
        <taxon>Propionibacteriales</taxon>
        <taxon>Nocardioidaceae</taxon>
        <taxon>Nocardioides</taxon>
    </lineage>
</organism>
<sequence>MSNPTQTLENTVHNTGENTVDNTESKPGRRAVRVTRPTPSLTLSRRIPGGWRPWLVPLVLFAVAAFLFAANARHDSNEDGGEQARKDVVAHVEQLLSYDYRDIEDDLARERDWLTGSFADDYTSLVTDEIAPAAKKVKVVTDARVSASGVVSAEHDEVELLLFVNVTTRSSELAQPRVSGSRLAVTAKYVDGEWRISALEPV</sequence>
<dbReference type="OrthoDB" id="5192320at2"/>
<dbReference type="PANTHER" id="PTHR37042:SF4">
    <property type="entry name" value="OUTER MEMBRANE PROTEIN RV1973"/>
    <property type="match status" value="1"/>
</dbReference>
<comment type="caution">
    <text evidence="4">The sequence shown here is derived from an EMBL/GenBank/DDBJ whole genome shotgun (WGS) entry which is preliminary data.</text>
</comment>
<proteinExistence type="predicted"/>
<reference evidence="4 5" key="1">
    <citation type="submission" date="2018-09" db="EMBL/GenBank/DDBJ databases">
        <title>Genome sequencing of Nocardioides immobilis CCTCC AB 2017083 for comparison to Nocardioides silvaticus.</title>
        <authorList>
            <person name="Li C."/>
            <person name="Wang G."/>
        </authorList>
    </citation>
    <scope>NUCLEOTIDE SEQUENCE [LARGE SCALE GENOMIC DNA]</scope>
    <source>
        <strain evidence="4 5">CCTCC AB 2017083</strain>
    </source>
</reference>
<dbReference type="GO" id="GO:0016020">
    <property type="term" value="C:membrane"/>
    <property type="evidence" value="ECO:0007669"/>
    <property type="project" value="UniProtKB-SubCell"/>
</dbReference>
<protein>
    <recommendedName>
        <fullName evidence="6">Mce-associated membrane protein</fullName>
    </recommendedName>
</protein>
<evidence type="ECO:0000256" key="2">
    <source>
        <dbReference type="ARBA" id="ARBA00023136"/>
    </source>
</evidence>
<evidence type="ECO:0008006" key="6">
    <source>
        <dbReference type="Google" id="ProtNLM"/>
    </source>
</evidence>
<gene>
    <name evidence="4" type="ORF">D0Z08_03900</name>
</gene>
<evidence type="ECO:0000313" key="4">
    <source>
        <dbReference type="EMBL" id="RHW28145.1"/>
    </source>
</evidence>
<dbReference type="Proteomes" id="UP000283644">
    <property type="component" value="Unassembled WGS sequence"/>
</dbReference>
<accession>A0A417Y6C3</accession>
<dbReference type="RefSeq" id="WP_118922886.1">
    <property type="nucleotide sequence ID" value="NZ_QXGH01000010.1"/>
</dbReference>
<keyword evidence="5" id="KW-1185">Reference proteome</keyword>